<dbReference type="Gene3D" id="2.130.10.10">
    <property type="entry name" value="YVTN repeat-like/Quinoprotein amine dehydrogenase"/>
    <property type="match status" value="1"/>
</dbReference>
<comment type="function">
    <text evidence="8">Functions in the early steps of protein synthesis of a small number of specific mRNAs. Acts by directing the binding of methionyl-tRNAi to 40S ribosomal subunits. In contrast to the eIF-2 complex, it binds methionyl-tRNAi to 40S subunits in a codon-dependent manner, whereas the eIF-2 complex binds methionyl-tRNAi to 40S subunits in a GTP-dependent manner.</text>
</comment>
<evidence type="ECO:0000256" key="9">
    <source>
        <dbReference type="SAM" id="MobiDB-lite"/>
    </source>
</evidence>
<name>A0A376BB65_9ASCO</name>
<evidence type="ECO:0000256" key="8">
    <source>
        <dbReference type="PIRNR" id="PIRNR017222"/>
    </source>
</evidence>
<feature type="domain" description="Translation initiation factor beta propellor-like" evidence="10">
    <location>
        <begin position="230"/>
        <end position="429"/>
    </location>
</feature>
<evidence type="ECO:0000256" key="6">
    <source>
        <dbReference type="ARBA" id="ARBA00022845"/>
    </source>
</evidence>
<keyword evidence="3 8" id="KW-0396">Initiation factor</keyword>
<dbReference type="FunFam" id="2.130.10.10:FF:000596">
    <property type="entry name" value="Eukaryotic translation initiation factor 2A"/>
    <property type="match status" value="1"/>
</dbReference>
<dbReference type="GO" id="GO:0043022">
    <property type="term" value="F:ribosome binding"/>
    <property type="evidence" value="ECO:0007669"/>
    <property type="project" value="UniProtKB-UniRule"/>
</dbReference>
<evidence type="ECO:0000256" key="2">
    <source>
        <dbReference type="ARBA" id="ARBA00013819"/>
    </source>
</evidence>
<sequence>MSSSQIYARTSSSINIFKGYPDFDELNLSEKFNQTDANFRINSSIVSPCGRFLAIASNSNVQVFSGESFNELKLTLQLNNVYDLHFSPSGNYLSTWERPPVDQPEYPNVKIFYINNNDANSTNEIQFEYQSKSQNGWYLQFSKLDDYVIKMNGSKQLRIVKLTPGVPFNFNKPWTSLTTSGQQPISTFLISPATEHPTICIFQAEKGGKPAVLSIYPIVENKIETPIVSKNFFKADSCQLTWNNAGTAILCLAITDFDQSNKSYYGENTLYLITFQGVNGKLGGQSMRVSLNEEGPIHGFTWSPTNREFAVCYGFMPATTTFFDLRANVIHSIPKLPRNTIDYSPSGRHIILAGFGNLQGSVDILDRYDKYKKVSTFNAANSVVCKWSPGGEFILTATTSPRLRVDNGLKIWHYTGKLVFIREYKELLKIDWRISENPTDPKVNSLKDLIIHPSAEKYILDHPSSVSNPSALHGSNGSGSTGSGGAYRPPHARRAAAAAANGVKINNAKVQRNVVGLVPGATPLVDNNATKKKKKHHKKKDDGSNSDGNTSNNNNTIPKVNTDISPEQKKIRSLLKKLRAIETLKEKKANGDKLEDTQVLKIQTEDKVLKELNFLGWTRDDI</sequence>
<keyword evidence="5" id="KW-0677">Repeat</keyword>
<evidence type="ECO:0000313" key="12">
    <source>
        <dbReference type="Proteomes" id="UP000262825"/>
    </source>
</evidence>
<dbReference type="AlphaFoldDB" id="A0A376BB65"/>
<evidence type="ECO:0000256" key="7">
    <source>
        <dbReference type="ARBA" id="ARBA00022917"/>
    </source>
</evidence>
<keyword evidence="4" id="KW-0853">WD repeat</keyword>
<dbReference type="PANTHER" id="PTHR13227">
    <property type="entry name" value="EUKARYOTIC TRANSLATION INITIATION FACTOR 2A"/>
    <property type="match status" value="1"/>
</dbReference>
<dbReference type="SUPFAM" id="SSF82171">
    <property type="entry name" value="DPP6 N-terminal domain-like"/>
    <property type="match status" value="1"/>
</dbReference>
<protein>
    <recommendedName>
        <fullName evidence="2 8">Eukaryotic translation initiation factor 2A</fullName>
        <shortName evidence="8">eIF-2A</shortName>
    </recommendedName>
</protein>
<dbReference type="GO" id="GO:0003743">
    <property type="term" value="F:translation initiation factor activity"/>
    <property type="evidence" value="ECO:0007669"/>
    <property type="project" value="UniProtKB-UniRule"/>
</dbReference>
<dbReference type="GO" id="GO:0022627">
    <property type="term" value="C:cytosolic small ribosomal subunit"/>
    <property type="evidence" value="ECO:0007669"/>
    <property type="project" value="TreeGrafter"/>
</dbReference>
<keyword evidence="6 8" id="KW-0810">Translation regulation</keyword>
<comment type="similarity">
    <text evidence="1 8">Belongs to the WD repeat EIF2A family.</text>
</comment>
<evidence type="ECO:0000256" key="4">
    <source>
        <dbReference type="ARBA" id="ARBA00022574"/>
    </source>
</evidence>
<feature type="compositionally biased region" description="Low complexity" evidence="9">
    <location>
        <begin position="545"/>
        <end position="556"/>
    </location>
</feature>
<evidence type="ECO:0000313" key="11">
    <source>
        <dbReference type="EMBL" id="SSD61923.1"/>
    </source>
</evidence>
<proteinExistence type="inferred from homology"/>
<evidence type="ECO:0000256" key="1">
    <source>
        <dbReference type="ARBA" id="ARBA00009573"/>
    </source>
</evidence>
<dbReference type="InterPro" id="IPR011387">
    <property type="entry name" value="TIF2A"/>
</dbReference>
<dbReference type="OrthoDB" id="2194683at2759"/>
<feature type="compositionally biased region" description="Gly residues" evidence="9">
    <location>
        <begin position="476"/>
        <end position="485"/>
    </location>
</feature>
<dbReference type="Pfam" id="PF08662">
    <property type="entry name" value="eIF2A"/>
    <property type="match status" value="1"/>
</dbReference>
<dbReference type="InterPro" id="IPR013979">
    <property type="entry name" value="TIF_beta_prop-like"/>
</dbReference>
<dbReference type="GO" id="GO:0006417">
    <property type="term" value="P:regulation of translation"/>
    <property type="evidence" value="ECO:0007669"/>
    <property type="project" value="UniProtKB-KW"/>
</dbReference>
<dbReference type="PIRSF" id="PIRSF017222">
    <property type="entry name" value="eIF2A"/>
    <property type="match status" value="1"/>
</dbReference>
<evidence type="ECO:0000259" key="10">
    <source>
        <dbReference type="Pfam" id="PF08662"/>
    </source>
</evidence>
<dbReference type="GO" id="GO:0000049">
    <property type="term" value="F:tRNA binding"/>
    <property type="evidence" value="ECO:0007669"/>
    <property type="project" value="UniProtKB-UniRule"/>
</dbReference>
<accession>A0A376BB65</accession>
<dbReference type="EMBL" id="UFAJ01000990">
    <property type="protein sequence ID" value="SSD61923.1"/>
    <property type="molecule type" value="Genomic_DNA"/>
</dbReference>
<dbReference type="VEuPathDB" id="FungiDB:SCODWIG_03684"/>
<dbReference type="GO" id="GO:0003729">
    <property type="term" value="F:mRNA binding"/>
    <property type="evidence" value="ECO:0007669"/>
    <property type="project" value="TreeGrafter"/>
</dbReference>
<gene>
    <name evidence="11" type="ORF">SCODWIG_03684</name>
</gene>
<dbReference type="Proteomes" id="UP000262825">
    <property type="component" value="Unassembled WGS sequence"/>
</dbReference>
<dbReference type="InterPro" id="IPR015943">
    <property type="entry name" value="WD40/YVTN_repeat-like_dom_sf"/>
</dbReference>
<reference evidence="12" key="1">
    <citation type="submission" date="2018-06" db="EMBL/GenBank/DDBJ databases">
        <authorList>
            <person name="Guldener U."/>
        </authorList>
    </citation>
    <scope>NUCLEOTIDE SEQUENCE [LARGE SCALE GENOMIC DNA]</scope>
    <source>
        <strain evidence="12">UTAD17</strain>
    </source>
</reference>
<evidence type="ECO:0000256" key="3">
    <source>
        <dbReference type="ARBA" id="ARBA00022540"/>
    </source>
</evidence>
<evidence type="ECO:0000256" key="5">
    <source>
        <dbReference type="ARBA" id="ARBA00022737"/>
    </source>
</evidence>
<feature type="region of interest" description="Disordered" evidence="9">
    <location>
        <begin position="520"/>
        <end position="565"/>
    </location>
</feature>
<feature type="compositionally biased region" description="Basic residues" evidence="9">
    <location>
        <begin position="530"/>
        <end position="539"/>
    </location>
</feature>
<feature type="region of interest" description="Disordered" evidence="9">
    <location>
        <begin position="462"/>
        <end position="495"/>
    </location>
</feature>
<keyword evidence="12" id="KW-1185">Reference proteome</keyword>
<keyword evidence="7 8" id="KW-0648">Protein biosynthesis</keyword>
<organism evidence="11 12">
    <name type="scientific">Saccharomycodes ludwigii</name>
    <dbReference type="NCBI Taxonomy" id="36035"/>
    <lineage>
        <taxon>Eukaryota</taxon>
        <taxon>Fungi</taxon>
        <taxon>Dikarya</taxon>
        <taxon>Ascomycota</taxon>
        <taxon>Saccharomycotina</taxon>
        <taxon>Saccharomycetes</taxon>
        <taxon>Saccharomycodales</taxon>
        <taxon>Saccharomycodaceae</taxon>
        <taxon>Saccharomycodes</taxon>
    </lineage>
</organism>
<dbReference type="PANTHER" id="PTHR13227:SF0">
    <property type="entry name" value="EUKARYOTIC TRANSLATION INITIATION FACTOR 2A"/>
    <property type="match status" value="1"/>
</dbReference>